<dbReference type="Pfam" id="PF12698">
    <property type="entry name" value="ABC2_membrane_3"/>
    <property type="match status" value="1"/>
</dbReference>
<dbReference type="InterPro" id="IPR013525">
    <property type="entry name" value="ABC2_TM"/>
</dbReference>
<dbReference type="PANTHER" id="PTHR43229:SF2">
    <property type="entry name" value="NODULATION PROTEIN J"/>
    <property type="match status" value="1"/>
</dbReference>
<feature type="domain" description="ABC-2 type transporter transmembrane" evidence="6">
    <location>
        <begin position="63"/>
        <end position="243"/>
    </location>
</feature>
<evidence type="ECO:0000256" key="1">
    <source>
        <dbReference type="ARBA" id="ARBA00004141"/>
    </source>
</evidence>
<organism evidence="7 8">
    <name type="scientific">Flaviflexus ciconiae</name>
    <dbReference type="NCBI Taxonomy" id="2496867"/>
    <lineage>
        <taxon>Bacteria</taxon>
        <taxon>Bacillati</taxon>
        <taxon>Actinomycetota</taxon>
        <taxon>Actinomycetes</taxon>
        <taxon>Actinomycetales</taxon>
        <taxon>Actinomycetaceae</taxon>
        <taxon>Flaviflexus</taxon>
    </lineage>
</organism>
<sequence>MTTTVDTPRVSPFSRWASLTKAEFVLLRRNALQLFYALIMPLAAPFLFRDLADVEGVHGLLASVITLIVLFGLVFVAFYNPLSAIVNRREESVLQRLRGGEVSDATILTSVSAPGFLVGVLMAFATIAISVPALGLDIPVNIPLMIATILVTAAMFVVMAFATSISTRTAESAQITSMPFIILVFLGAAVPLMPDTTSTLYQIGQFLPTAPVAELLSASWFGPVDFAELGQPVLILLAWTVLPALYAAKRFRWAKRS</sequence>
<dbReference type="EMBL" id="CP034593">
    <property type="protein sequence ID" value="AZQ76264.1"/>
    <property type="molecule type" value="Genomic_DNA"/>
</dbReference>
<dbReference type="GO" id="GO:0016020">
    <property type="term" value="C:membrane"/>
    <property type="evidence" value="ECO:0007669"/>
    <property type="project" value="UniProtKB-SubCell"/>
</dbReference>
<proteinExistence type="predicted"/>
<dbReference type="AlphaFoldDB" id="A0A3S9PVA5"/>
<dbReference type="OrthoDB" id="3214063at2"/>
<accession>A0A3S9PVA5</accession>
<name>A0A3S9PVA5_9ACTO</name>
<feature type="transmembrane region" description="Helical" evidence="5">
    <location>
        <begin position="116"/>
        <end position="136"/>
    </location>
</feature>
<evidence type="ECO:0000256" key="4">
    <source>
        <dbReference type="ARBA" id="ARBA00023136"/>
    </source>
</evidence>
<evidence type="ECO:0000313" key="8">
    <source>
        <dbReference type="Proteomes" id="UP000280344"/>
    </source>
</evidence>
<feature type="transmembrane region" description="Helical" evidence="5">
    <location>
        <begin position="175"/>
        <end position="193"/>
    </location>
</feature>
<evidence type="ECO:0000313" key="7">
    <source>
        <dbReference type="EMBL" id="AZQ76264.1"/>
    </source>
</evidence>
<dbReference type="InterPro" id="IPR051784">
    <property type="entry name" value="Nod_factor_ABC_transporter"/>
</dbReference>
<protein>
    <submittedName>
        <fullName evidence="7">ABC transporter permease</fullName>
    </submittedName>
</protein>
<keyword evidence="3 5" id="KW-1133">Transmembrane helix</keyword>
<keyword evidence="8" id="KW-1185">Reference proteome</keyword>
<dbReference type="PANTHER" id="PTHR43229">
    <property type="entry name" value="NODULATION PROTEIN J"/>
    <property type="match status" value="1"/>
</dbReference>
<feature type="transmembrane region" description="Helical" evidence="5">
    <location>
        <begin position="142"/>
        <end position="163"/>
    </location>
</feature>
<reference evidence="7 8" key="1">
    <citation type="submission" date="2018-12" db="EMBL/GenBank/DDBJ databases">
        <title>Complete genome sequence of Flaviflexus sp. H23T48.</title>
        <authorList>
            <person name="Bae J.-W."/>
            <person name="Lee J.-Y."/>
        </authorList>
    </citation>
    <scope>NUCLEOTIDE SEQUENCE [LARGE SCALE GENOMIC DNA]</scope>
    <source>
        <strain evidence="7 8">H23T48</strain>
    </source>
</reference>
<feature type="transmembrane region" description="Helical" evidence="5">
    <location>
        <begin position="60"/>
        <end position="79"/>
    </location>
</feature>
<evidence type="ECO:0000256" key="3">
    <source>
        <dbReference type="ARBA" id="ARBA00022989"/>
    </source>
</evidence>
<keyword evidence="4 5" id="KW-0472">Membrane</keyword>
<dbReference type="RefSeq" id="WP_126703073.1">
    <property type="nucleotide sequence ID" value="NZ_CP034593.1"/>
</dbReference>
<keyword evidence="2 5" id="KW-0812">Transmembrane</keyword>
<evidence type="ECO:0000256" key="5">
    <source>
        <dbReference type="SAM" id="Phobius"/>
    </source>
</evidence>
<dbReference type="GO" id="GO:0140359">
    <property type="term" value="F:ABC-type transporter activity"/>
    <property type="evidence" value="ECO:0007669"/>
    <property type="project" value="InterPro"/>
</dbReference>
<feature type="transmembrane region" description="Helical" evidence="5">
    <location>
        <begin position="31"/>
        <end position="48"/>
    </location>
</feature>
<evidence type="ECO:0000259" key="6">
    <source>
        <dbReference type="Pfam" id="PF12698"/>
    </source>
</evidence>
<feature type="transmembrane region" description="Helical" evidence="5">
    <location>
        <begin position="229"/>
        <end position="248"/>
    </location>
</feature>
<comment type="subcellular location">
    <subcellularLocation>
        <location evidence="1">Membrane</location>
        <topology evidence="1">Multi-pass membrane protein</topology>
    </subcellularLocation>
</comment>
<dbReference type="Proteomes" id="UP000280344">
    <property type="component" value="Chromosome"/>
</dbReference>
<gene>
    <name evidence="7" type="ORF">EJ997_01835</name>
</gene>
<dbReference type="KEGG" id="flh:EJ997_01835"/>
<evidence type="ECO:0000256" key="2">
    <source>
        <dbReference type="ARBA" id="ARBA00022692"/>
    </source>
</evidence>